<evidence type="ECO:0000256" key="16">
    <source>
        <dbReference type="SAM" id="SignalP"/>
    </source>
</evidence>
<dbReference type="PANTHER" id="PTHR32552:SF81">
    <property type="entry name" value="TONB-DEPENDENT OUTER MEMBRANE RECEPTOR"/>
    <property type="match status" value="1"/>
</dbReference>
<dbReference type="PROSITE" id="PS52016">
    <property type="entry name" value="TONB_DEPENDENT_REC_3"/>
    <property type="match status" value="1"/>
</dbReference>
<evidence type="ECO:0000256" key="5">
    <source>
        <dbReference type="ARBA" id="ARBA00022692"/>
    </source>
</evidence>
<feature type="domain" description="TonB-dependent receptor plug" evidence="18">
    <location>
        <begin position="45"/>
        <end position="151"/>
    </location>
</feature>
<keyword evidence="19" id="KW-0675">Receptor</keyword>
<keyword evidence="8" id="KW-0406">Ion transport</keyword>
<dbReference type="Gene3D" id="2.40.170.20">
    <property type="entry name" value="TonB-dependent receptor, beta-barrel domain"/>
    <property type="match status" value="1"/>
</dbReference>
<dbReference type="InterPro" id="IPR036942">
    <property type="entry name" value="Beta-barrel_TonB_sf"/>
</dbReference>
<dbReference type="PROSITE" id="PS00430">
    <property type="entry name" value="TONB_DEPENDENT_REC_1"/>
    <property type="match status" value="1"/>
</dbReference>
<evidence type="ECO:0000256" key="3">
    <source>
        <dbReference type="ARBA" id="ARBA00022452"/>
    </source>
</evidence>
<feature type="short sequence motif" description="TonB box" evidence="13">
    <location>
        <begin position="32"/>
        <end position="38"/>
    </location>
</feature>
<keyword evidence="10 12" id="KW-0472">Membrane</keyword>
<dbReference type="Pfam" id="PF00593">
    <property type="entry name" value="TonB_dep_Rec_b-barrel"/>
    <property type="match status" value="1"/>
</dbReference>
<name>A0ABU1WZS9_SPHXE</name>
<comment type="similarity">
    <text evidence="12 15">Belongs to the TonB-dependent receptor family.</text>
</comment>
<evidence type="ECO:0000259" key="18">
    <source>
        <dbReference type="Pfam" id="PF07715"/>
    </source>
</evidence>
<keyword evidence="20" id="KW-1185">Reference proteome</keyword>
<dbReference type="InterPro" id="IPR010916">
    <property type="entry name" value="TonB_box_CS"/>
</dbReference>
<sequence>MKSLLALTGLSLLAIPAVATAEETPADSAADTIVVTATRSEQSLINVPADVTVKDMETLRRDGFTYGTEEFRGVPGVSFRRGEGDGDEFPFVSIRGSTGTEGYLPLIDGIPFIGNDEEGVLNIVPYPALQRVEIVKGPVSALYGRGALYGAVNYITRSPREDRMELSFSAGSDDYYRGEASISRKLGNNAGLFASAFYEDYGGWRKQGGRKQLNLFTKLDFDLGERTTVTLFGNYLDRKSQAPNGLPVDSNGNVIDVAGGPRAFLGYGRPQVDVEGGIAALRVEHRATDELTFTATGQWRRFDSDASFNFYDPYGFDPSRGVYGVNGLAATGRQEVFYGEATANWQHGAHNLIVGLAGERGTARSFKRWSGVNGFTAECGFNFYLVEIDYRTGQVTNGDHPCFAVEDPVSSDHFTNQFRGAFIQDEIALSDRWYLTVGGRYDSFRRRVRFDPIAGVTDGSSESAKADAFSPKASLSYRYDGGQIYLAYGRGFNSNFGSGFEWDSNQYARPEQKPTTLDSYEIGWKGSALGDTLRVATAAFWSVQKNRRQVIPNPAAETDFSAPSNLITYGDRYEAKGVEVSLDIRPREGSSFLINYSHIAPKWKDYVLETFSGPVDLSGTTPVGVASNIVYISAEQRFTPWLTGRAVFEWYDDYKITQDNRVDGGGYELLNLNARIQPESWHGLTLDLTVMNALDKEYYWYFGGRTAPSYATPGTPRQFRVTLRGSF</sequence>
<keyword evidence="9 13" id="KW-0798">TonB box</keyword>
<proteinExistence type="inferred from homology"/>
<dbReference type="InterPro" id="IPR039426">
    <property type="entry name" value="TonB-dep_rcpt-like"/>
</dbReference>
<dbReference type="InterPro" id="IPR012910">
    <property type="entry name" value="Plug_dom"/>
</dbReference>
<keyword evidence="11 12" id="KW-0998">Cell outer membrane</keyword>
<keyword evidence="2 12" id="KW-0813">Transport</keyword>
<evidence type="ECO:0000313" key="19">
    <source>
        <dbReference type="EMBL" id="MDR7154823.1"/>
    </source>
</evidence>
<accession>A0ABU1WZS9</accession>
<feature type="short sequence motif" description="TonB C-terminal box" evidence="14">
    <location>
        <begin position="710"/>
        <end position="727"/>
    </location>
</feature>
<comment type="caution">
    <text evidence="19">The sequence shown here is derived from an EMBL/GenBank/DDBJ whole genome shotgun (WGS) entry which is preliminary data.</text>
</comment>
<evidence type="ECO:0000256" key="12">
    <source>
        <dbReference type="PROSITE-ProRule" id="PRU01360"/>
    </source>
</evidence>
<feature type="domain" description="TonB-dependent receptor-like beta-barrel" evidence="17">
    <location>
        <begin position="221"/>
        <end position="692"/>
    </location>
</feature>
<protein>
    <submittedName>
        <fullName evidence="19">Outer membrane receptor protein involved in Fe transport</fullName>
    </submittedName>
</protein>
<evidence type="ECO:0000256" key="10">
    <source>
        <dbReference type="ARBA" id="ARBA00023136"/>
    </source>
</evidence>
<dbReference type="PROSITE" id="PS01156">
    <property type="entry name" value="TONB_DEPENDENT_REC_2"/>
    <property type="match status" value="1"/>
</dbReference>
<evidence type="ECO:0000256" key="15">
    <source>
        <dbReference type="RuleBase" id="RU003357"/>
    </source>
</evidence>
<dbReference type="InterPro" id="IPR000531">
    <property type="entry name" value="Beta-barrel_TonB"/>
</dbReference>
<evidence type="ECO:0000259" key="17">
    <source>
        <dbReference type="Pfam" id="PF00593"/>
    </source>
</evidence>
<keyword evidence="5 12" id="KW-0812">Transmembrane</keyword>
<dbReference type="InterPro" id="IPR037066">
    <property type="entry name" value="Plug_dom_sf"/>
</dbReference>
<dbReference type="PANTHER" id="PTHR32552">
    <property type="entry name" value="FERRICHROME IRON RECEPTOR-RELATED"/>
    <property type="match status" value="1"/>
</dbReference>
<keyword evidence="4" id="KW-0410">Iron transport</keyword>
<dbReference type="InterPro" id="IPR010917">
    <property type="entry name" value="TonB_rcpt_CS"/>
</dbReference>
<reference evidence="19 20" key="1">
    <citation type="submission" date="2023-07" db="EMBL/GenBank/DDBJ databases">
        <title>Sorghum-associated microbial communities from plants grown in Nebraska, USA.</title>
        <authorList>
            <person name="Schachtman D."/>
        </authorList>
    </citation>
    <scope>NUCLEOTIDE SEQUENCE [LARGE SCALE GENOMIC DNA]</scope>
    <source>
        <strain evidence="19 20">4256</strain>
    </source>
</reference>
<organism evidence="19 20">
    <name type="scientific">Sphingobium xenophagum</name>
    <dbReference type="NCBI Taxonomy" id="121428"/>
    <lineage>
        <taxon>Bacteria</taxon>
        <taxon>Pseudomonadati</taxon>
        <taxon>Pseudomonadota</taxon>
        <taxon>Alphaproteobacteria</taxon>
        <taxon>Sphingomonadales</taxon>
        <taxon>Sphingomonadaceae</taxon>
        <taxon>Sphingobium</taxon>
    </lineage>
</organism>
<evidence type="ECO:0000313" key="20">
    <source>
        <dbReference type="Proteomes" id="UP001267638"/>
    </source>
</evidence>
<keyword evidence="3 12" id="KW-1134">Transmembrane beta strand</keyword>
<evidence type="ECO:0000256" key="8">
    <source>
        <dbReference type="ARBA" id="ARBA00023065"/>
    </source>
</evidence>
<keyword evidence="7" id="KW-0408">Iron</keyword>
<dbReference type="Pfam" id="PF07715">
    <property type="entry name" value="Plug"/>
    <property type="match status" value="1"/>
</dbReference>
<gene>
    <name evidence="19" type="ORF">J2W40_001638</name>
</gene>
<evidence type="ECO:0000256" key="6">
    <source>
        <dbReference type="ARBA" id="ARBA00022729"/>
    </source>
</evidence>
<evidence type="ECO:0000256" key="2">
    <source>
        <dbReference type="ARBA" id="ARBA00022448"/>
    </source>
</evidence>
<dbReference type="Proteomes" id="UP001267638">
    <property type="component" value="Unassembled WGS sequence"/>
</dbReference>
<feature type="signal peptide" evidence="16">
    <location>
        <begin position="1"/>
        <end position="21"/>
    </location>
</feature>
<evidence type="ECO:0000256" key="7">
    <source>
        <dbReference type="ARBA" id="ARBA00023004"/>
    </source>
</evidence>
<dbReference type="RefSeq" id="WP_310223434.1">
    <property type="nucleotide sequence ID" value="NZ_JAVDWV010000006.1"/>
</dbReference>
<evidence type="ECO:0000256" key="1">
    <source>
        <dbReference type="ARBA" id="ARBA00004571"/>
    </source>
</evidence>
<comment type="subcellular location">
    <subcellularLocation>
        <location evidence="1 12">Cell outer membrane</location>
        <topology evidence="1 12">Multi-pass membrane protein</topology>
    </subcellularLocation>
</comment>
<dbReference type="EMBL" id="JAVDWV010000006">
    <property type="protein sequence ID" value="MDR7154823.1"/>
    <property type="molecule type" value="Genomic_DNA"/>
</dbReference>
<dbReference type="CDD" id="cd01347">
    <property type="entry name" value="ligand_gated_channel"/>
    <property type="match status" value="1"/>
</dbReference>
<feature type="chain" id="PRO_5046039297" evidence="16">
    <location>
        <begin position="22"/>
        <end position="727"/>
    </location>
</feature>
<evidence type="ECO:0000256" key="4">
    <source>
        <dbReference type="ARBA" id="ARBA00022496"/>
    </source>
</evidence>
<evidence type="ECO:0000256" key="11">
    <source>
        <dbReference type="ARBA" id="ARBA00023237"/>
    </source>
</evidence>
<evidence type="ECO:0000256" key="9">
    <source>
        <dbReference type="ARBA" id="ARBA00023077"/>
    </source>
</evidence>
<evidence type="ECO:0000256" key="13">
    <source>
        <dbReference type="PROSITE-ProRule" id="PRU10143"/>
    </source>
</evidence>
<keyword evidence="6 16" id="KW-0732">Signal</keyword>
<dbReference type="SUPFAM" id="SSF56935">
    <property type="entry name" value="Porins"/>
    <property type="match status" value="1"/>
</dbReference>
<dbReference type="Gene3D" id="2.170.130.10">
    <property type="entry name" value="TonB-dependent receptor, plug domain"/>
    <property type="match status" value="1"/>
</dbReference>
<evidence type="ECO:0000256" key="14">
    <source>
        <dbReference type="PROSITE-ProRule" id="PRU10144"/>
    </source>
</evidence>